<evidence type="ECO:0008006" key="3">
    <source>
        <dbReference type="Google" id="ProtNLM"/>
    </source>
</evidence>
<dbReference type="AlphaFoldDB" id="A0A175R5M9"/>
<evidence type="ECO:0000313" key="1">
    <source>
        <dbReference type="EMBL" id="KTQ89649.1"/>
    </source>
</evidence>
<dbReference type="PATRIC" id="fig|401562.3.peg.3057"/>
<dbReference type="Proteomes" id="UP000078272">
    <property type="component" value="Unassembled WGS sequence"/>
</dbReference>
<reference evidence="1 2" key="1">
    <citation type="journal article" date="2016" name="Front. Microbiol.">
        <title>Genomic Resource of Rice Seed Associated Bacteria.</title>
        <authorList>
            <person name="Midha S."/>
            <person name="Bansal K."/>
            <person name="Sharma S."/>
            <person name="Kumar N."/>
            <person name="Patil P.P."/>
            <person name="Chaudhry V."/>
            <person name="Patil P.B."/>
        </authorList>
    </citation>
    <scope>NUCLEOTIDE SEQUENCE [LARGE SCALE GENOMIC DNA]</scope>
    <source>
        <strain evidence="1 2">NS226</strain>
    </source>
</reference>
<name>A0A175R5M9_9HYPH</name>
<sequence length="218" mass="24438">MPLFGPDRPVPNQPQSIAVVGNAPEAGRIGAAVDWADWVIRFNNAQGFGGATGRRLTHLVLMNFGGQTREWLEDVSFHRRAAIRHAQGFLLPIDPGIEERRRPTPLAEKRAGGEHDWTPELCARLSLHGAPVWLFNDPLFFAARAALSREGGRGDGVPSSGFLALYWLLSGSRRVRRTIDVYGFGFAGWEGHDWAAERRWVERREREGRLRLHSLRSA</sequence>
<protein>
    <recommendedName>
        <fullName evidence="3">Glycosyltransferase family 29 (Sialyltransferase)</fullName>
    </recommendedName>
</protein>
<dbReference type="InterPro" id="IPR038578">
    <property type="entry name" value="GT29-like_sf"/>
</dbReference>
<evidence type="ECO:0000313" key="2">
    <source>
        <dbReference type="Proteomes" id="UP000078272"/>
    </source>
</evidence>
<accession>A0A175R5M9</accession>
<gene>
    <name evidence="1" type="ORF">NS226_16640</name>
</gene>
<comment type="caution">
    <text evidence="1">The sequence shown here is derived from an EMBL/GenBank/DDBJ whole genome shotgun (WGS) entry which is preliminary data.</text>
</comment>
<dbReference type="STRING" id="401562.NS365_20940"/>
<dbReference type="Gene3D" id="3.90.1480.20">
    <property type="entry name" value="Glycosyl transferase family 29"/>
    <property type="match status" value="1"/>
</dbReference>
<organism evidence="1 2">
    <name type="scientific">Aureimonas ureilytica</name>
    <dbReference type="NCBI Taxonomy" id="401562"/>
    <lineage>
        <taxon>Bacteria</taxon>
        <taxon>Pseudomonadati</taxon>
        <taxon>Pseudomonadota</taxon>
        <taxon>Alphaproteobacteria</taxon>
        <taxon>Hyphomicrobiales</taxon>
        <taxon>Aurantimonadaceae</taxon>
        <taxon>Aureimonas</taxon>
    </lineage>
</organism>
<proteinExistence type="predicted"/>
<dbReference type="EMBL" id="LDPZ01000038">
    <property type="protein sequence ID" value="KTQ89649.1"/>
    <property type="molecule type" value="Genomic_DNA"/>
</dbReference>
<dbReference type="OrthoDB" id="7905774at2"/>